<dbReference type="EMBL" id="QTSX02000062">
    <property type="protein sequence ID" value="KAJ9089160.1"/>
    <property type="molecule type" value="Genomic_DNA"/>
</dbReference>
<reference evidence="1" key="1">
    <citation type="submission" date="2022-04" db="EMBL/GenBank/DDBJ databases">
        <title>Genome of the entomopathogenic fungus Entomophthora muscae.</title>
        <authorList>
            <person name="Elya C."/>
            <person name="Lovett B.R."/>
            <person name="Lee E."/>
            <person name="Macias A.M."/>
            <person name="Hajek A.E."/>
            <person name="De Bivort B.L."/>
            <person name="Kasson M.T."/>
            <person name="De Fine Licht H.H."/>
            <person name="Stajich J.E."/>
        </authorList>
    </citation>
    <scope>NUCLEOTIDE SEQUENCE</scope>
    <source>
        <strain evidence="1">Berkeley</strain>
    </source>
</reference>
<sequence>MAMFPGIALLGVVSNGVQTLGTGYSSRTVKLCLLQVEVEAQGIITQLTPHSLKFLVAILGYQASIQEDLELLKGPSHSGSNPSIRPEKPMAALALVVFLQRDCYMPGLI</sequence>
<dbReference type="Proteomes" id="UP001165960">
    <property type="component" value="Unassembled WGS sequence"/>
</dbReference>
<accession>A0ACC2UR60</accession>
<comment type="caution">
    <text evidence="1">The sequence shown here is derived from an EMBL/GenBank/DDBJ whole genome shotgun (WGS) entry which is preliminary data.</text>
</comment>
<keyword evidence="2" id="KW-1185">Reference proteome</keyword>
<proteinExistence type="predicted"/>
<protein>
    <submittedName>
        <fullName evidence="1">Uncharacterized protein</fullName>
    </submittedName>
</protein>
<gene>
    <name evidence="1" type="ORF">DSO57_1015670</name>
</gene>
<evidence type="ECO:0000313" key="2">
    <source>
        <dbReference type="Proteomes" id="UP001165960"/>
    </source>
</evidence>
<organism evidence="1 2">
    <name type="scientific">Entomophthora muscae</name>
    <dbReference type="NCBI Taxonomy" id="34485"/>
    <lineage>
        <taxon>Eukaryota</taxon>
        <taxon>Fungi</taxon>
        <taxon>Fungi incertae sedis</taxon>
        <taxon>Zoopagomycota</taxon>
        <taxon>Entomophthoromycotina</taxon>
        <taxon>Entomophthoromycetes</taxon>
        <taxon>Entomophthorales</taxon>
        <taxon>Entomophthoraceae</taxon>
        <taxon>Entomophthora</taxon>
    </lineage>
</organism>
<evidence type="ECO:0000313" key="1">
    <source>
        <dbReference type="EMBL" id="KAJ9089160.1"/>
    </source>
</evidence>
<name>A0ACC2UR60_9FUNG</name>